<dbReference type="EMBL" id="BMGR01000013">
    <property type="protein sequence ID" value="GGG16766.1"/>
    <property type="molecule type" value="Genomic_DNA"/>
</dbReference>
<proteinExistence type="predicted"/>
<gene>
    <name evidence="2" type="ORF">GCM10010916_37020</name>
</gene>
<dbReference type="RefSeq" id="WP_188532561.1">
    <property type="nucleotide sequence ID" value="NZ_BMGR01000013.1"/>
</dbReference>
<organism evidence="2 3">
    <name type="scientific">Paenibacillus abyssi</name>
    <dbReference type="NCBI Taxonomy" id="1340531"/>
    <lineage>
        <taxon>Bacteria</taxon>
        <taxon>Bacillati</taxon>
        <taxon>Bacillota</taxon>
        <taxon>Bacilli</taxon>
        <taxon>Bacillales</taxon>
        <taxon>Paenibacillaceae</taxon>
        <taxon>Paenibacillus</taxon>
    </lineage>
</organism>
<dbReference type="GO" id="GO:0004519">
    <property type="term" value="F:endonuclease activity"/>
    <property type="evidence" value="ECO:0007669"/>
    <property type="project" value="UniProtKB-KW"/>
</dbReference>
<keyword evidence="2" id="KW-0255">Endonuclease</keyword>
<dbReference type="PANTHER" id="PTHR12110">
    <property type="entry name" value="HYDROXYPYRUVATE ISOMERASE"/>
    <property type="match status" value="1"/>
</dbReference>
<dbReference type="Pfam" id="PF01261">
    <property type="entry name" value="AP_endonuc_2"/>
    <property type="match status" value="1"/>
</dbReference>
<evidence type="ECO:0000313" key="2">
    <source>
        <dbReference type="EMBL" id="GGG16766.1"/>
    </source>
</evidence>
<dbReference type="InterPro" id="IPR013022">
    <property type="entry name" value="Xyl_isomerase-like_TIM-brl"/>
</dbReference>
<dbReference type="InterPro" id="IPR036237">
    <property type="entry name" value="Xyl_isomerase-like_sf"/>
</dbReference>
<reference evidence="2" key="2">
    <citation type="submission" date="2020-09" db="EMBL/GenBank/DDBJ databases">
        <authorList>
            <person name="Sun Q."/>
            <person name="Zhou Y."/>
        </authorList>
    </citation>
    <scope>NUCLEOTIDE SEQUENCE</scope>
    <source>
        <strain evidence="2">CGMCC 1.12987</strain>
    </source>
</reference>
<reference evidence="2" key="1">
    <citation type="journal article" date="2014" name="Int. J. Syst. Evol. Microbiol.">
        <title>Complete genome sequence of Corynebacterium casei LMG S-19264T (=DSM 44701T), isolated from a smear-ripened cheese.</title>
        <authorList>
            <consortium name="US DOE Joint Genome Institute (JGI-PGF)"/>
            <person name="Walter F."/>
            <person name="Albersmeier A."/>
            <person name="Kalinowski J."/>
            <person name="Ruckert C."/>
        </authorList>
    </citation>
    <scope>NUCLEOTIDE SEQUENCE</scope>
    <source>
        <strain evidence="2">CGMCC 1.12987</strain>
    </source>
</reference>
<keyword evidence="3" id="KW-1185">Reference proteome</keyword>
<dbReference type="Proteomes" id="UP000644756">
    <property type="component" value="Unassembled WGS sequence"/>
</dbReference>
<dbReference type="AlphaFoldDB" id="A0A917G0J8"/>
<dbReference type="InterPro" id="IPR050312">
    <property type="entry name" value="IolE/XylAMocC-like"/>
</dbReference>
<evidence type="ECO:0000313" key="3">
    <source>
        <dbReference type="Proteomes" id="UP000644756"/>
    </source>
</evidence>
<comment type="caution">
    <text evidence="2">The sequence shown here is derived from an EMBL/GenBank/DDBJ whole genome shotgun (WGS) entry which is preliminary data.</text>
</comment>
<evidence type="ECO:0000259" key="1">
    <source>
        <dbReference type="Pfam" id="PF01261"/>
    </source>
</evidence>
<dbReference type="SUPFAM" id="SSF51658">
    <property type="entry name" value="Xylose isomerase-like"/>
    <property type="match status" value="1"/>
</dbReference>
<dbReference type="Gene3D" id="3.20.20.150">
    <property type="entry name" value="Divalent-metal-dependent TIM barrel enzymes"/>
    <property type="match status" value="1"/>
</dbReference>
<keyword evidence="2" id="KW-0378">Hydrolase</keyword>
<name>A0A917G0J8_9BACL</name>
<dbReference type="PANTHER" id="PTHR12110:SF21">
    <property type="entry name" value="XYLOSE ISOMERASE-LIKE TIM BARREL DOMAIN-CONTAINING PROTEIN"/>
    <property type="match status" value="1"/>
</dbReference>
<keyword evidence="2" id="KW-0540">Nuclease</keyword>
<sequence length="325" mass="36619">MKIGIFSLPYNDMSLDEFLDFAKGFGYEAVEITANKDSNHIDIEEVVAGGGKKILSAVESRGLSISALTNHFEGMLVMGPHDVTTDAWAPASDAASKIKFGTERMIKTAQAASELGVDTVVGFIGSSVWDKWYSFPPKNERIYEEAWEIFAERWNPILDKFKEYGVKFALEVMASQMAYNIETCERALKALDYREEFGFNFEPGHLVWQLIDPVVFIRKFKDRIYYCHAKDGELQADSIGTSGIASTGAWVRSDRGFRFRTPGWGDSNWRRVISALVESGYDGVISYEHEDPVMSKEDGAEKCIDFLRPMIIKKPLKGNSIFSFE</sequence>
<feature type="domain" description="Xylose isomerase-like TIM barrel" evidence="1">
    <location>
        <begin position="19"/>
        <end position="309"/>
    </location>
</feature>
<accession>A0A917G0J8</accession>
<protein>
    <submittedName>
        <fullName evidence="2">AP endonuclease</fullName>
    </submittedName>
</protein>